<dbReference type="AlphaFoldDB" id="A0A4Y7SSN8"/>
<dbReference type="SMART" id="SM00647">
    <property type="entry name" value="IBR"/>
    <property type="match status" value="2"/>
</dbReference>
<dbReference type="Gene3D" id="3.30.40.10">
    <property type="entry name" value="Zinc/RING finger domain, C3HC4 (zinc finger)"/>
    <property type="match status" value="1"/>
</dbReference>
<dbReference type="STRING" id="71717.A0A4Y7SSN8"/>
<dbReference type="InterPro" id="IPR002867">
    <property type="entry name" value="IBR_dom"/>
</dbReference>
<keyword evidence="6" id="KW-0833">Ubl conjugation pathway</keyword>
<keyword evidence="5" id="KW-0863">Zinc-finger</keyword>
<name>A0A4Y7SSN8_COPMI</name>
<evidence type="ECO:0000256" key="6">
    <source>
        <dbReference type="ARBA" id="ARBA00022786"/>
    </source>
</evidence>
<evidence type="ECO:0000256" key="5">
    <source>
        <dbReference type="ARBA" id="ARBA00022771"/>
    </source>
</evidence>
<evidence type="ECO:0000256" key="3">
    <source>
        <dbReference type="ARBA" id="ARBA00022723"/>
    </source>
</evidence>
<dbReference type="SUPFAM" id="SSF57850">
    <property type="entry name" value="RING/U-box"/>
    <property type="match status" value="2"/>
</dbReference>
<evidence type="ECO:0000256" key="7">
    <source>
        <dbReference type="ARBA" id="ARBA00022833"/>
    </source>
</evidence>
<reference evidence="9 10" key="1">
    <citation type="journal article" date="2019" name="Nat. Ecol. Evol.">
        <title>Megaphylogeny resolves global patterns of mushroom evolution.</title>
        <authorList>
            <person name="Varga T."/>
            <person name="Krizsan K."/>
            <person name="Foldi C."/>
            <person name="Dima B."/>
            <person name="Sanchez-Garcia M."/>
            <person name="Sanchez-Ramirez S."/>
            <person name="Szollosi G.J."/>
            <person name="Szarkandi J.G."/>
            <person name="Papp V."/>
            <person name="Albert L."/>
            <person name="Andreopoulos W."/>
            <person name="Angelini C."/>
            <person name="Antonin V."/>
            <person name="Barry K.W."/>
            <person name="Bougher N.L."/>
            <person name="Buchanan P."/>
            <person name="Buyck B."/>
            <person name="Bense V."/>
            <person name="Catcheside P."/>
            <person name="Chovatia M."/>
            <person name="Cooper J."/>
            <person name="Damon W."/>
            <person name="Desjardin D."/>
            <person name="Finy P."/>
            <person name="Geml J."/>
            <person name="Haridas S."/>
            <person name="Hughes K."/>
            <person name="Justo A."/>
            <person name="Karasinski D."/>
            <person name="Kautmanova I."/>
            <person name="Kiss B."/>
            <person name="Kocsube S."/>
            <person name="Kotiranta H."/>
            <person name="LaButti K.M."/>
            <person name="Lechner B.E."/>
            <person name="Liimatainen K."/>
            <person name="Lipzen A."/>
            <person name="Lukacs Z."/>
            <person name="Mihaltcheva S."/>
            <person name="Morgado L.N."/>
            <person name="Niskanen T."/>
            <person name="Noordeloos M.E."/>
            <person name="Ohm R.A."/>
            <person name="Ortiz-Santana B."/>
            <person name="Ovrebo C."/>
            <person name="Racz N."/>
            <person name="Riley R."/>
            <person name="Savchenko A."/>
            <person name="Shiryaev A."/>
            <person name="Soop K."/>
            <person name="Spirin V."/>
            <person name="Szebenyi C."/>
            <person name="Tomsovsky M."/>
            <person name="Tulloss R.E."/>
            <person name="Uehling J."/>
            <person name="Grigoriev I.V."/>
            <person name="Vagvolgyi C."/>
            <person name="Papp T."/>
            <person name="Martin F.M."/>
            <person name="Miettinen O."/>
            <person name="Hibbett D.S."/>
            <person name="Nagy L.G."/>
        </authorList>
    </citation>
    <scope>NUCLEOTIDE SEQUENCE [LARGE SCALE GENOMIC DNA]</scope>
    <source>
        <strain evidence="9 10">FP101781</strain>
    </source>
</reference>
<keyword evidence="4" id="KW-0677">Repeat</keyword>
<organism evidence="9 10">
    <name type="scientific">Coprinellus micaceus</name>
    <name type="common">Glistening ink-cap mushroom</name>
    <name type="synonym">Coprinus micaceus</name>
    <dbReference type="NCBI Taxonomy" id="71717"/>
    <lineage>
        <taxon>Eukaryota</taxon>
        <taxon>Fungi</taxon>
        <taxon>Dikarya</taxon>
        <taxon>Basidiomycota</taxon>
        <taxon>Agaricomycotina</taxon>
        <taxon>Agaricomycetes</taxon>
        <taxon>Agaricomycetidae</taxon>
        <taxon>Agaricales</taxon>
        <taxon>Agaricineae</taxon>
        <taxon>Psathyrellaceae</taxon>
        <taxon>Coprinellus</taxon>
    </lineage>
</organism>
<keyword evidence="2" id="KW-0808">Transferase</keyword>
<evidence type="ECO:0000259" key="8">
    <source>
        <dbReference type="PROSITE" id="PS51873"/>
    </source>
</evidence>
<keyword evidence="7" id="KW-0862">Zinc</keyword>
<keyword evidence="3" id="KW-0479">Metal-binding</keyword>
<comment type="caution">
    <text evidence="9">The sequence shown here is derived from an EMBL/GenBank/DDBJ whole genome shotgun (WGS) entry which is preliminary data.</text>
</comment>
<dbReference type="GO" id="GO:0061630">
    <property type="term" value="F:ubiquitin protein ligase activity"/>
    <property type="evidence" value="ECO:0007669"/>
    <property type="project" value="UniProtKB-EC"/>
</dbReference>
<sequence length="220" mass="25216">LVECKCCFAGYRITKTESCPSGHMFCRRCIRTFANGKILQNQVDIGCPDVSGCGALFHPSTLQRSLPLSSYQRWEDLLQDREIRQAGVEHLESCPFCPFKMIVDTDKVQDPLFPCQNMRGGCGKVSCRECRREDHHPRTCEEEARRVANPRVAVEEAMSEALLRKCPGCEKAIIKDTGCNHIVCTDPHCRTHFCYLCRKDITDEQYRHFHRNVCSASFYE</sequence>
<dbReference type="OrthoDB" id="10009520at2759"/>
<dbReference type="PANTHER" id="PTHR22770:SF47">
    <property type="entry name" value="E3 UBIQUITIN-PROTEIN LIGASE RNF216"/>
    <property type="match status" value="1"/>
</dbReference>
<dbReference type="InterPro" id="IPR051628">
    <property type="entry name" value="LUBAC_E3_Ligases"/>
</dbReference>
<keyword evidence="10" id="KW-1185">Reference proteome</keyword>
<proteinExistence type="predicted"/>
<dbReference type="Proteomes" id="UP000298030">
    <property type="component" value="Unassembled WGS sequence"/>
</dbReference>
<dbReference type="InterPro" id="IPR047545">
    <property type="entry name" value="BRcat_RBR_RNF216"/>
</dbReference>
<feature type="non-terminal residue" evidence="9">
    <location>
        <position position="1"/>
    </location>
</feature>
<dbReference type="GO" id="GO:0008270">
    <property type="term" value="F:zinc ion binding"/>
    <property type="evidence" value="ECO:0007669"/>
    <property type="project" value="UniProtKB-KW"/>
</dbReference>
<dbReference type="CDD" id="cd20339">
    <property type="entry name" value="BRcat_RBR_RNF216"/>
    <property type="match status" value="1"/>
</dbReference>
<dbReference type="InterPro" id="IPR044066">
    <property type="entry name" value="TRIAD_supradom"/>
</dbReference>
<dbReference type="PROSITE" id="PS51873">
    <property type="entry name" value="TRIAD"/>
    <property type="match status" value="1"/>
</dbReference>
<dbReference type="EMBL" id="QPFP01000068">
    <property type="protein sequence ID" value="TEB24279.1"/>
    <property type="molecule type" value="Genomic_DNA"/>
</dbReference>
<dbReference type="Gene3D" id="1.20.120.1750">
    <property type="match status" value="1"/>
</dbReference>
<dbReference type="InterPro" id="IPR013083">
    <property type="entry name" value="Znf_RING/FYVE/PHD"/>
</dbReference>
<accession>A0A4Y7SSN8</accession>
<evidence type="ECO:0000256" key="1">
    <source>
        <dbReference type="ARBA" id="ARBA00004906"/>
    </source>
</evidence>
<evidence type="ECO:0000256" key="2">
    <source>
        <dbReference type="ARBA" id="ARBA00022679"/>
    </source>
</evidence>
<evidence type="ECO:0000313" key="10">
    <source>
        <dbReference type="Proteomes" id="UP000298030"/>
    </source>
</evidence>
<dbReference type="Pfam" id="PF26200">
    <property type="entry name" value="Rcat_RNF216"/>
    <property type="match status" value="1"/>
</dbReference>
<dbReference type="PANTHER" id="PTHR22770">
    <property type="entry name" value="UBIQUITIN CONJUGATING ENZYME 7 INTERACTING PROTEIN-RELATED"/>
    <property type="match status" value="1"/>
</dbReference>
<comment type="pathway">
    <text evidence="1">Protein modification; protein ubiquitination.</text>
</comment>
<protein>
    <recommendedName>
        <fullName evidence="8">RING-type domain-containing protein</fullName>
    </recommendedName>
</protein>
<evidence type="ECO:0000313" key="9">
    <source>
        <dbReference type="EMBL" id="TEB24279.1"/>
    </source>
</evidence>
<feature type="domain" description="RING-type" evidence="8">
    <location>
        <begin position="1"/>
        <end position="220"/>
    </location>
</feature>
<gene>
    <name evidence="9" type="ORF">FA13DRAFT_1638858</name>
</gene>
<evidence type="ECO:0000256" key="4">
    <source>
        <dbReference type="ARBA" id="ARBA00022737"/>
    </source>
</evidence>